<keyword evidence="1" id="KW-1133">Transmembrane helix</keyword>
<feature type="transmembrane region" description="Helical" evidence="1">
    <location>
        <begin position="65"/>
        <end position="82"/>
    </location>
</feature>
<dbReference type="OrthoDB" id="5150328at2"/>
<keyword evidence="1" id="KW-0472">Membrane</keyword>
<proteinExistence type="predicted"/>
<evidence type="ECO:0000313" key="2">
    <source>
        <dbReference type="EMBL" id="QDC24007.1"/>
    </source>
</evidence>
<dbReference type="AlphaFoldDB" id="A0A5B8C1M6"/>
<dbReference type="KEGG" id="gyu:FE374_04620"/>
<dbReference type="Proteomes" id="UP000314616">
    <property type="component" value="Chromosome"/>
</dbReference>
<sequence>MSSPARPGAAATAAAAVILGVVVAACGTLVHRWEAASLPGGVILALVAVLLGAVVARALADGGGVALYALAAILTSQTMTFFGPGGDVLVTGELLSNVWLLGVPVAAAAAALTPRSWYAGAPAVPARHSGGPHLGDV</sequence>
<protein>
    <submittedName>
        <fullName evidence="2">Uncharacterized protein</fullName>
    </submittedName>
</protein>
<gene>
    <name evidence="2" type="ORF">FE374_04620</name>
</gene>
<dbReference type="EMBL" id="CP040915">
    <property type="protein sequence ID" value="QDC24007.1"/>
    <property type="molecule type" value="Genomic_DNA"/>
</dbReference>
<reference evidence="2 3" key="1">
    <citation type="submission" date="2019-05" db="EMBL/GenBank/DDBJ databases">
        <title>Georgenia *** sp. nov., and Georgenia *** sp. nov., isolated from the intestinal contents of plateau pika (Ochotona curzoniae) in the Qinghai-Tibet plateau of China.</title>
        <authorList>
            <person name="Tian Z."/>
        </authorList>
    </citation>
    <scope>NUCLEOTIDE SEQUENCE [LARGE SCALE GENOMIC DNA]</scope>
    <source>
        <strain evidence="2 3">Z443</strain>
    </source>
</reference>
<accession>A0A5B8C1M6</accession>
<keyword evidence="1" id="KW-0812">Transmembrane</keyword>
<feature type="transmembrane region" description="Helical" evidence="1">
    <location>
        <begin position="94"/>
        <end position="112"/>
    </location>
</feature>
<evidence type="ECO:0000313" key="3">
    <source>
        <dbReference type="Proteomes" id="UP000314616"/>
    </source>
</evidence>
<evidence type="ECO:0000256" key="1">
    <source>
        <dbReference type="SAM" id="Phobius"/>
    </source>
</evidence>
<name>A0A5B8C1M6_9MICO</name>
<feature type="transmembrane region" description="Helical" evidence="1">
    <location>
        <begin position="40"/>
        <end position="60"/>
    </location>
</feature>
<organism evidence="2 3">
    <name type="scientific">Georgenia yuyongxinii</name>
    <dbReference type="NCBI Taxonomy" id="2589797"/>
    <lineage>
        <taxon>Bacteria</taxon>
        <taxon>Bacillati</taxon>
        <taxon>Actinomycetota</taxon>
        <taxon>Actinomycetes</taxon>
        <taxon>Micrococcales</taxon>
        <taxon>Bogoriellaceae</taxon>
        <taxon>Georgenia</taxon>
    </lineage>
</organism>
<dbReference type="RefSeq" id="WP_139927451.1">
    <property type="nucleotide sequence ID" value="NZ_CP040915.1"/>
</dbReference>
<dbReference type="PROSITE" id="PS51257">
    <property type="entry name" value="PROKAR_LIPOPROTEIN"/>
    <property type="match status" value="1"/>
</dbReference>